<organism evidence="2 3">
    <name type="scientific">Magallana gigas</name>
    <name type="common">Pacific oyster</name>
    <name type="synonym">Crassostrea gigas</name>
    <dbReference type="NCBI Taxonomy" id="29159"/>
    <lineage>
        <taxon>Eukaryota</taxon>
        <taxon>Metazoa</taxon>
        <taxon>Spiralia</taxon>
        <taxon>Lophotrochozoa</taxon>
        <taxon>Mollusca</taxon>
        <taxon>Bivalvia</taxon>
        <taxon>Autobranchia</taxon>
        <taxon>Pteriomorphia</taxon>
        <taxon>Ostreida</taxon>
        <taxon>Ostreoidea</taxon>
        <taxon>Ostreidae</taxon>
        <taxon>Magallana</taxon>
    </lineage>
</organism>
<keyword evidence="3" id="KW-1185">Reference proteome</keyword>
<dbReference type="EnsemblMetazoa" id="G24863.11">
    <property type="protein sequence ID" value="G24863.11:cds"/>
    <property type="gene ID" value="G24863"/>
</dbReference>
<sequence>MKKEGTYLTKKEKQDKARALQMLEQMKAAGIEVPSKEDMPKKRPVYDTKKKN</sequence>
<evidence type="ECO:0000313" key="3">
    <source>
        <dbReference type="Proteomes" id="UP000005408"/>
    </source>
</evidence>
<accession>A0A8W8KQG5</accession>
<evidence type="ECO:0000256" key="1">
    <source>
        <dbReference type="SAM" id="MobiDB-lite"/>
    </source>
</evidence>
<proteinExistence type="predicted"/>
<dbReference type="AlphaFoldDB" id="A0A8W8KQG5"/>
<protein>
    <submittedName>
        <fullName evidence="2">Uncharacterized protein</fullName>
    </submittedName>
</protein>
<reference evidence="2" key="1">
    <citation type="submission" date="2022-08" db="UniProtKB">
        <authorList>
            <consortium name="EnsemblMetazoa"/>
        </authorList>
    </citation>
    <scope>IDENTIFICATION</scope>
    <source>
        <strain evidence="2">05x7-T-G4-1.051#20</strain>
    </source>
</reference>
<name>A0A8W8KQG5_MAGGI</name>
<dbReference type="Proteomes" id="UP000005408">
    <property type="component" value="Unassembled WGS sequence"/>
</dbReference>
<evidence type="ECO:0000313" key="2">
    <source>
        <dbReference type="EnsemblMetazoa" id="G24863.11:cds"/>
    </source>
</evidence>
<feature type="compositionally biased region" description="Basic and acidic residues" evidence="1">
    <location>
        <begin position="34"/>
        <end position="52"/>
    </location>
</feature>
<feature type="region of interest" description="Disordered" evidence="1">
    <location>
        <begin position="33"/>
        <end position="52"/>
    </location>
</feature>